<protein>
    <submittedName>
        <fullName evidence="1">Uncharacterized protein</fullName>
    </submittedName>
</protein>
<accession>A0A9J5WQ57</accession>
<name>A0A9J5WQ57_SOLCO</name>
<proteinExistence type="predicted"/>
<evidence type="ECO:0000313" key="1">
    <source>
        <dbReference type="EMBL" id="KAG5577453.1"/>
    </source>
</evidence>
<dbReference type="EMBL" id="JACXVP010000011">
    <property type="protein sequence ID" value="KAG5577453.1"/>
    <property type="molecule type" value="Genomic_DNA"/>
</dbReference>
<keyword evidence="2" id="KW-1185">Reference proteome</keyword>
<evidence type="ECO:0000313" key="2">
    <source>
        <dbReference type="Proteomes" id="UP000824120"/>
    </source>
</evidence>
<gene>
    <name evidence="1" type="ORF">H5410_057587</name>
</gene>
<sequence>MLKFAVIFGDSNILDALTLNVKSMVTTRRPIKWEEINFPTTWILDSVISPEQMTDAVTNSEYSHISQNSDGKICMQFDEKTRNRAASLHSLSTVISAEKQTYL</sequence>
<comment type="caution">
    <text evidence="1">The sequence shown here is derived from an EMBL/GenBank/DDBJ whole genome shotgun (WGS) entry which is preliminary data.</text>
</comment>
<reference evidence="1 2" key="1">
    <citation type="submission" date="2020-09" db="EMBL/GenBank/DDBJ databases">
        <title>De no assembly of potato wild relative species, Solanum commersonii.</title>
        <authorList>
            <person name="Cho K."/>
        </authorList>
    </citation>
    <scope>NUCLEOTIDE SEQUENCE [LARGE SCALE GENOMIC DNA]</scope>
    <source>
        <strain evidence="1">LZ3.2</strain>
        <tissue evidence="1">Leaf</tissue>
    </source>
</reference>
<dbReference type="AlphaFoldDB" id="A0A9J5WQ57"/>
<dbReference type="Proteomes" id="UP000824120">
    <property type="component" value="Chromosome 11"/>
</dbReference>
<organism evidence="1 2">
    <name type="scientific">Solanum commersonii</name>
    <name type="common">Commerson's wild potato</name>
    <name type="synonym">Commerson's nightshade</name>
    <dbReference type="NCBI Taxonomy" id="4109"/>
    <lineage>
        <taxon>Eukaryota</taxon>
        <taxon>Viridiplantae</taxon>
        <taxon>Streptophyta</taxon>
        <taxon>Embryophyta</taxon>
        <taxon>Tracheophyta</taxon>
        <taxon>Spermatophyta</taxon>
        <taxon>Magnoliopsida</taxon>
        <taxon>eudicotyledons</taxon>
        <taxon>Gunneridae</taxon>
        <taxon>Pentapetalae</taxon>
        <taxon>asterids</taxon>
        <taxon>lamiids</taxon>
        <taxon>Solanales</taxon>
        <taxon>Solanaceae</taxon>
        <taxon>Solanoideae</taxon>
        <taxon>Solaneae</taxon>
        <taxon>Solanum</taxon>
    </lineage>
</organism>